<dbReference type="Proteomes" id="UP001195769">
    <property type="component" value="Unassembled WGS sequence"/>
</dbReference>
<feature type="compositionally biased region" description="Basic and acidic residues" evidence="1">
    <location>
        <begin position="91"/>
        <end position="104"/>
    </location>
</feature>
<organism evidence="2 3">
    <name type="scientific">Suillus fuscotomentosus</name>
    <dbReference type="NCBI Taxonomy" id="1912939"/>
    <lineage>
        <taxon>Eukaryota</taxon>
        <taxon>Fungi</taxon>
        <taxon>Dikarya</taxon>
        <taxon>Basidiomycota</taxon>
        <taxon>Agaricomycotina</taxon>
        <taxon>Agaricomycetes</taxon>
        <taxon>Agaricomycetidae</taxon>
        <taxon>Boletales</taxon>
        <taxon>Suillineae</taxon>
        <taxon>Suillaceae</taxon>
        <taxon>Suillus</taxon>
    </lineage>
</organism>
<sequence length="179" mass="20218">MVQSSDIEYDTLKVQILVKISENLKPKVIAFENYTIAWTIPQTQVSSIPLSSAADYQFLLELAVKKKTPSVNLIIETHSMKHKKASKKSKKANEDTENDHKDASQDGGSENSESEDDDQPKKKVKSGKKSKSIIETPLNLKINAKISAPSELLDVFKSWLFLRTLFYSPRALQTFFPWS</sequence>
<keyword evidence="3" id="KW-1185">Reference proteome</keyword>
<gene>
    <name evidence="2" type="ORF">F5891DRAFT_1179916</name>
</gene>
<dbReference type="AlphaFoldDB" id="A0AAD4HTK2"/>
<proteinExistence type="predicted"/>
<protein>
    <submittedName>
        <fullName evidence="2">Uncharacterized protein</fullName>
    </submittedName>
</protein>
<dbReference type="EMBL" id="JABBWK010000001">
    <property type="protein sequence ID" value="KAG1908398.1"/>
    <property type="molecule type" value="Genomic_DNA"/>
</dbReference>
<accession>A0AAD4HTK2</accession>
<evidence type="ECO:0000313" key="3">
    <source>
        <dbReference type="Proteomes" id="UP001195769"/>
    </source>
</evidence>
<feature type="region of interest" description="Disordered" evidence="1">
    <location>
        <begin position="80"/>
        <end position="130"/>
    </location>
</feature>
<reference evidence="2" key="1">
    <citation type="journal article" date="2020" name="New Phytol.">
        <title>Comparative genomics reveals dynamic genome evolution in host specialist ectomycorrhizal fungi.</title>
        <authorList>
            <person name="Lofgren L.A."/>
            <person name="Nguyen N.H."/>
            <person name="Vilgalys R."/>
            <person name="Ruytinx J."/>
            <person name="Liao H.L."/>
            <person name="Branco S."/>
            <person name="Kuo A."/>
            <person name="LaButti K."/>
            <person name="Lipzen A."/>
            <person name="Andreopoulos W."/>
            <person name="Pangilinan J."/>
            <person name="Riley R."/>
            <person name="Hundley H."/>
            <person name="Na H."/>
            <person name="Barry K."/>
            <person name="Grigoriev I.V."/>
            <person name="Stajich J.E."/>
            <person name="Kennedy P.G."/>
        </authorList>
    </citation>
    <scope>NUCLEOTIDE SEQUENCE</scope>
    <source>
        <strain evidence="2">FC203</strain>
    </source>
</reference>
<feature type="compositionally biased region" description="Basic residues" evidence="1">
    <location>
        <begin position="80"/>
        <end position="90"/>
    </location>
</feature>
<evidence type="ECO:0000313" key="2">
    <source>
        <dbReference type="EMBL" id="KAG1908398.1"/>
    </source>
</evidence>
<dbReference type="GeneID" id="64660143"/>
<name>A0AAD4HTK2_9AGAM</name>
<evidence type="ECO:0000256" key="1">
    <source>
        <dbReference type="SAM" id="MobiDB-lite"/>
    </source>
</evidence>
<dbReference type="RefSeq" id="XP_041233973.1">
    <property type="nucleotide sequence ID" value="XM_041365845.1"/>
</dbReference>
<comment type="caution">
    <text evidence="2">The sequence shown here is derived from an EMBL/GenBank/DDBJ whole genome shotgun (WGS) entry which is preliminary data.</text>
</comment>